<dbReference type="AlphaFoldDB" id="A0AAW3YX07"/>
<evidence type="ECO:0000313" key="6">
    <source>
        <dbReference type="EMBL" id="MBD2801272.1"/>
    </source>
</evidence>
<dbReference type="PANTHER" id="PTHR30290:SF10">
    <property type="entry name" value="PERIPLASMIC OLIGOPEPTIDE-BINDING PROTEIN-RELATED"/>
    <property type="match status" value="1"/>
</dbReference>
<keyword evidence="3" id="KW-0813">Transport</keyword>
<feature type="domain" description="Solute-binding protein family 5" evidence="5">
    <location>
        <begin position="93"/>
        <end position="473"/>
    </location>
</feature>
<evidence type="ECO:0000256" key="2">
    <source>
        <dbReference type="ARBA" id="ARBA00005695"/>
    </source>
</evidence>
<dbReference type="Proteomes" id="UP001193920">
    <property type="component" value="Unassembled WGS sequence"/>
</dbReference>
<dbReference type="GO" id="GO:0015833">
    <property type="term" value="P:peptide transport"/>
    <property type="evidence" value="ECO:0007669"/>
    <property type="project" value="TreeGrafter"/>
</dbReference>
<organism evidence="6">
    <name type="scientific">Xenorhabdus szentirmaii</name>
    <dbReference type="NCBI Taxonomy" id="290112"/>
    <lineage>
        <taxon>Bacteria</taxon>
        <taxon>Pseudomonadati</taxon>
        <taxon>Pseudomonadota</taxon>
        <taxon>Gammaproteobacteria</taxon>
        <taxon>Enterobacterales</taxon>
        <taxon>Morganellaceae</taxon>
        <taxon>Xenorhabdus</taxon>
    </lineage>
</organism>
<evidence type="ECO:0000256" key="1">
    <source>
        <dbReference type="ARBA" id="ARBA00004196"/>
    </source>
</evidence>
<evidence type="ECO:0000256" key="3">
    <source>
        <dbReference type="ARBA" id="ARBA00022448"/>
    </source>
</evidence>
<reference evidence="6" key="1">
    <citation type="submission" date="2020-09" db="EMBL/GenBank/DDBJ databases">
        <authorList>
            <person name="Palma L."/>
            <person name="Caballero P."/>
            <person name="Berry C."/>
            <person name="Del Valle E."/>
        </authorList>
    </citation>
    <scope>NUCLEOTIDE SEQUENCE</scope>
    <source>
        <strain evidence="6">M</strain>
    </source>
</reference>
<comment type="caution">
    <text evidence="6">The sequence shown here is derived from an EMBL/GenBank/DDBJ whole genome shotgun (WGS) entry which is preliminary data.</text>
</comment>
<dbReference type="FunFam" id="3.10.105.10:FF:000001">
    <property type="entry name" value="Oligopeptide ABC transporter, oligopeptide-binding protein"/>
    <property type="match status" value="1"/>
</dbReference>
<dbReference type="Gene3D" id="3.40.190.10">
    <property type="entry name" value="Periplasmic binding protein-like II"/>
    <property type="match status" value="1"/>
</dbReference>
<dbReference type="InterPro" id="IPR039424">
    <property type="entry name" value="SBP_5"/>
</dbReference>
<dbReference type="GO" id="GO:0043190">
    <property type="term" value="C:ATP-binding cassette (ABC) transporter complex"/>
    <property type="evidence" value="ECO:0007669"/>
    <property type="project" value="InterPro"/>
</dbReference>
<proteinExistence type="inferred from homology"/>
<evidence type="ECO:0000259" key="5">
    <source>
        <dbReference type="Pfam" id="PF00496"/>
    </source>
</evidence>
<dbReference type="GO" id="GO:1904680">
    <property type="term" value="F:peptide transmembrane transporter activity"/>
    <property type="evidence" value="ECO:0007669"/>
    <property type="project" value="TreeGrafter"/>
</dbReference>
<dbReference type="Gene3D" id="3.10.105.10">
    <property type="entry name" value="Dipeptide-binding Protein, Domain 3"/>
    <property type="match status" value="1"/>
</dbReference>
<dbReference type="InterPro" id="IPR023765">
    <property type="entry name" value="SBP_5_CS"/>
</dbReference>
<dbReference type="PROSITE" id="PS01040">
    <property type="entry name" value="SBP_BACTERIAL_5"/>
    <property type="match status" value="1"/>
</dbReference>
<name>A0AAW3YX07_9GAMM</name>
<dbReference type="PANTHER" id="PTHR30290">
    <property type="entry name" value="PERIPLASMIC BINDING COMPONENT OF ABC TRANSPORTER"/>
    <property type="match status" value="1"/>
</dbReference>
<gene>
    <name evidence="6" type="ORF">ID854_12590</name>
</gene>
<dbReference type="RefSeq" id="WP_323869117.1">
    <property type="nucleotide sequence ID" value="NZ_JACXBF010000269.1"/>
</dbReference>
<dbReference type="GO" id="GO:0030288">
    <property type="term" value="C:outer membrane-bounded periplasmic space"/>
    <property type="evidence" value="ECO:0007669"/>
    <property type="project" value="TreeGrafter"/>
</dbReference>
<dbReference type="InterPro" id="IPR030678">
    <property type="entry name" value="Peptide/Ni-bd"/>
</dbReference>
<dbReference type="FunFam" id="3.90.76.10:FF:000001">
    <property type="entry name" value="Oligopeptide ABC transporter substrate-binding protein"/>
    <property type="match status" value="1"/>
</dbReference>
<dbReference type="InterPro" id="IPR000914">
    <property type="entry name" value="SBP_5_dom"/>
</dbReference>
<dbReference type="SUPFAM" id="SSF53850">
    <property type="entry name" value="Periplasmic binding protein-like II"/>
    <property type="match status" value="1"/>
</dbReference>
<dbReference type="EMBL" id="JACXBF010000269">
    <property type="protein sequence ID" value="MBD2801272.1"/>
    <property type="molecule type" value="Genomic_DNA"/>
</dbReference>
<protein>
    <submittedName>
        <fullName evidence="6">Oligopeptide ABC transporter substrate-binding protein OppA</fullName>
    </submittedName>
</protein>
<keyword evidence="4" id="KW-0732">Signal</keyword>
<sequence>MENMKMQKAMETIITSQKIKQLSCVIALILGNIAISHAAVVPSGTKLAAKQELVRNNGSEPASLDTHKVSSNVEFNIISDFFDGLVSVNKQGKVEPRLAERWETSDNKTWIFHLKKGIKWSDGSPITAHDVVFSWRRLTEPDTVSPYGSYFENAAIVNAGDVLTGKKKPEELGVKALDDFTLEIKLDKPVGDFLQMLGHPVTFPISEKAVNKYGDRWTRVGSFVGSGAYKLSEWVVNEKLVGVRNPQYWDDKNTVINKVTYLPLSSEKADLNRYLAGEIDITFTISVEDFPSLKKSLPDEVKISPKSTVYFYEFNTKKPPFDDVRVRKALSLAIDRDIIVDKILGQGQLPAYSMLTPNIGGFDFEQPDYASWTQEQRVAKAKELLNEAGFNKNNPLKFDLLYNTQEGHKKMAIAVSSMWKKNLGVNAALQNQEWKVVLDNMHQGKFDVIRRAWVADYDSPMTFLTLFASKQVNNTSQYENKEFDEFFEKAGVIGSKDYYQKASDILTKDLPSIPVYYYVNHNMVKPYVGGFDINARGEYFTKDLYIIEH</sequence>
<dbReference type="Gene3D" id="3.90.76.10">
    <property type="entry name" value="Dipeptide-binding Protein, Domain 1"/>
    <property type="match status" value="1"/>
</dbReference>
<comment type="subcellular location">
    <subcellularLocation>
        <location evidence="1">Cell envelope</location>
    </subcellularLocation>
</comment>
<reference evidence="6" key="2">
    <citation type="journal article" date="2024" name="Toxins">
        <title>Genome Sequence Analysis of Native Xenorhabdus Strains Isolated from Entomopathogenic Nematodes in Argentina.</title>
        <authorList>
            <person name="Palma L."/>
            <person name="Frizzo L."/>
            <person name="Kaiser S."/>
            <person name="Berry C."/>
            <person name="Caballero P."/>
            <person name="Bode H.B."/>
            <person name="Del Valle E.E."/>
        </authorList>
    </citation>
    <scope>NUCLEOTIDE SEQUENCE</scope>
    <source>
        <strain evidence="6">M</strain>
    </source>
</reference>
<dbReference type="Pfam" id="PF00496">
    <property type="entry name" value="SBP_bac_5"/>
    <property type="match status" value="1"/>
</dbReference>
<accession>A0AAW3YX07</accession>
<dbReference type="CDD" id="cd08504">
    <property type="entry name" value="PBP2_OppA"/>
    <property type="match status" value="1"/>
</dbReference>
<comment type="similarity">
    <text evidence="2">Belongs to the bacterial solute-binding protein 5 family.</text>
</comment>
<dbReference type="PIRSF" id="PIRSF002741">
    <property type="entry name" value="MppA"/>
    <property type="match status" value="1"/>
</dbReference>
<evidence type="ECO:0000256" key="4">
    <source>
        <dbReference type="ARBA" id="ARBA00022729"/>
    </source>
</evidence>